<accession>A0AAV4T1L4</accession>
<protein>
    <submittedName>
        <fullName evidence="1">Uncharacterized protein</fullName>
    </submittedName>
</protein>
<gene>
    <name evidence="1" type="ORF">CDAR_575061</name>
</gene>
<sequence length="115" mass="12848">MLREISEILPLISFMAEGSKSLNRLVNGGFAEPSIILQRHAEGEWSQISKKKEPNGTQSKGGGWVDLRLIGKRSLHLSSTRIVVRMELRGPWSILSRGCEMHLSCRAITRVLGDH</sequence>
<keyword evidence="2" id="KW-1185">Reference proteome</keyword>
<evidence type="ECO:0000313" key="2">
    <source>
        <dbReference type="Proteomes" id="UP001054837"/>
    </source>
</evidence>
<proteinExistence type="predicted"/>
<name>A0AAV4T1L4_9ARAC</name>
<dbReference type="Proteomes" id="UP001054837">
    <property type="component" value="Unassembled WGS sequence"/>
</dbReference>
<evidence type="ECO:0000313" key="1">
    <source>
        <dbReference type="EMBL" id="GIY38732.1"/>
    </source>
</evidence>
<dbReference type="EMBL" id="BPLQ01008660">
    <property type="protein sequence ID" value="GIY38732.1"/>
    <property type="molecule type" value="Genomic_DNA"/>
</dbReference>
<comment type="caution">
    <text evidence="1">The sequence shown here is derived from an EMBL/GenBank/DDBJ whole genome shotgun (WGS) entry which is preliminary data.</text>
</comment>
<dbReference type="AlphaFoldDB" id="A0AAV4T1L4"/>
<reference evidence="1 2" key="1">
    <citation type="submission" date="2021-06" db="EMBL/GenBank/DDBJ databases">
        <title>Caerostris darwini draft genome.</title>
        <authorList>
            <person name="Kono N."/>
            <person name="Arakawa K."/>
        </authorList>
    </citation>
    <scope>NUCLEOTIDE SEQUENCE [LARGE SCALE GENOMIC DNA]</scope>
</reference>
<organism evidence="1 2">
    <name type="scientific">Caerostris darwini</name>
    <dbReference type="NCBI Taxonomy" id="1538125"/>
    <lineage>
        <taxon>Eukaryota</taxon>
        <taxon>Metazoa</taxon>
        <taxon>Ecdysozoa</taxon>
        <taxon>Arthropoda</taxon>
        <taxon>Chelicerata</taxon>
        <taxon>Arachnida</taxon>
        <taxon>Araneae</taxon>
        <taxon>Araneomorphae</taxon>
        <taxon>Entelegynae</taxon>
        <taxon>Araneoidea</taxon>
        <taxon>Araneidae</taxon>
        <taxon>Caerostris</taxon>
    </lineage>
</organism>